<feature type="signal peptide" evidence="2">
    <location>
        <begin position="1"/>
        <end position="18"/>
    </location>
</feature>
<evidence type="ECO:0000313" key="4">
    <source>
        <dbReference type="Proteomes" id="UP000261640"/>
    </source>
</evidence>
<evidence type="ECO:0000313" key="3">
    <source>
        <dbReference type="Ensembl" id="ENSMAMP00000051920.1"/>
    </source>
</evidence>
<keyword evidence="2" id="KW-0732">Signal</keyword>
<feature type="region of interest" description="Disordered" evidence="1">
    <location>
        <begin position="616"/>
        <end position="654"/>
    </location>
</feature>
<feature type="compositionally biased region" description="Polar residues" evidence="1">
    <location>
        <begin position="638"/>
        <end position="654"/>
    </location>
</feature>
<feature type="chain" id="PRO_5030504016" evidence="2">
    <location>
        <begin position="19"/>
        <end position="654"/>
    </location>
</feature>
<sequence>MCLLILLILSELQMEDDSMYNMSQHTGEPVPPPLPRTFNVEPSELYQIVLRHSHRPPILQTNSWTLAVPFKEQHHHRTPSESIANNYSLEAQDLKIMKLHQRWHRVHQSLAKQATSCILSKMSQKEYLILIRLLAAFLPGKRQAVALRKSSRPLSPKEQLDIIHSQEAKMIEQGEPSERDLEAYMYYVTTGVPTSVLAPQPQEQMINIMHLLPPETKNASRNLQIMRANLEEEVKRDYYFSLKRSIVDYILMDPSERQRLSISTISKPFPWRVVRAPVPWASSFREAHVWQSQHLFTVSHIMLLLQDVWLNSFSSLRFVKLKDLFSANLPFLASEFEECVQRQCQTTREELIQKWLPHCASLFDIFKDFWLPLIPKSEQVAPVGVQFFNCAAALMSLHLRSLVTESLQDLLHFFTIHEEGNDFGEVFDEMKYVQSQVLLVKLQVNEPNIEFSPSLQECWEVIHRAFMEIIKSAEKLPRVECNLFTDINNLYLRTVSPDESLVTNLISQAKQVFHKNTVGPEKYLKVYNKYSNLLDDTAKEEVSAYLKEKHSLEDFTKVIKKEIASMHVTVPLSMFCLYAGELNKDLCDRATSLKDKIITFECAQYYVDTNLKRDDVNHPGSVRSMRRLQRLSEGPQKPQKSWCLSTSTSKQPVR</sequence>
<dbReference type="InterPro" id="IPR026983">
    <property type="entry name" value="DHC"/>
</dbReference>
<dbReference type="InParanoid" id="A0A7N8XWZ5"/>
<dbReference type="Proteomes" id="UP000261640">
    <property type="component" value="Unplaced"/>
</dbReference>
<keyword evidence="4" id="KW-1185">Reference proteome</keyword>
<name>A0A7N8XWZ5_9TELE</name>
<dbReference type="PANTHER" id="PTHR22878:SF71">
    <property type="entry name" value="DYNEIN, AXONEMAL, HEAVY CHAIN 3"/>
    <property type="match status" value="1"/>
</dbReference>
<evidence type="ECO:0000256" key="1">
    <source>
        <dbReference type="SAM" id="MobiDB-lite"/>
    </source>
</evidence>
<dbReference type="Ensembl" id="ENSMAMT00000055380.1">
    <property type="protein sequence ID" value="ENSMAMP00000051920.1"/>
    <property type="gene ID" value="ENSMAMG00000025888.1"/>
</dbReference>
<dbReference type="PANTHER" id="PTHR22878">
    <property type="entry name" value="DYNEIN HEAVY CHAIN 6, AXONEMAL-LIKE-RELATED"/>
    <property type="match status" value="1"/>
</dbReference>
<proteinExistence type="predicted"/>
<dbReference type="AlphaFoldDB" id="A0A7N8XWZ5"/>
<protein>
    <submittedName>
        <fullName evidence="3">Uncharacterized protein</fullName>
    </submittedName>
</protein>
<reference evidence="3" key="2">
    <citation type="submission" date="2025-09" db="UniProtKB">
        <authorList>
            <consortium name="Ensembl"/>
        </authorList>
    </citation>
    <scope>IDENTIFICATION</scope>
</reference>
<reference evidence="3" key="1">
    <citation type="submission" date="2025-08" db="UniProtKB">
        <authorList>
            <consortium name="Ensembl"/>
        </authorList>
    </citation>
    <scope>IDENTIFICATION</scope>
</reference>
<dbReference type="GO" id="GO:0045505">
    <property type="term" value="F:dynein intermediate chain binding"/>
    <property type="evidence" value="ECO:0007669"/>
    <property type="project" value="InterPro"/>
</dbReference>
<accession>A0A7N8XWZ5</accession>
<organism evidence="3 4">
    <name type="scientific">Mastacembelus armatus</name>
    <name type="common">zig-zag eel</name>
    <dbReference type="NCBI Taxonomy" id="205130"/>
    <lineage>
        <taxon>Eukaryota</taxon>
        <taxon>Metazoa</taxon>
        <taxon>Chordata</taxon>
        <taxon>Craniata</taxon>
        <taxon>Vertebrata</taxon>
        <taxon>Euteleostomi</taxon>
        <taxon>Actinopterygii</taxon>
        <taxon>Neopterygii</taxon>
        <taxon>Teleostei</taxon>
        <taxon>Neoteleostei</taxon>
        <taxon>Acanthomorphata</taxon>
        <taxon>Anabantaria</taxon>
        <taxon>Synbranchiformes</taxon>
        <taxon>Mastacembelidae</taxon>
        <taxon>Mastacembelus</taxon>
    </lineage>
</organism>
<evidence type="ECO:0000256" key="2">
    <source>
        <dbReference type="SAM" id="SignalP"/>
    </source>
</evidence>
<dbReference type="GO" id="GO:0051959">
    <property type="term" value="F:dynein light intermediate chain binding"/>
    <property type="evidence" value="ECO:0007669"/>
    <property type="project" value="InterPro"/>
</dbReference>
<dbReference type="GeneTree" id="ENSGT00940000154959"/>
<dbReference type="GO" id="GO:0007018">
    <property type="term" value="P:microtubule-based movement"/>
    <property type="evidence" value="ECO:0007669"/>
    <property type="project" value="InterPro"/>
</dbReference>
<dbReference type="GO" id="GO:0030286">
    <property type="term" value="C:dynein complex"/>
    <property type="evidence" value="ECO:0007669"/>
    <property type="project" value="InterPro"/>
</dbReference>